<evidence type="ECO:0000256" key="2">
    <source>
        <dbReference type="PIRSR" id="PIRSR605754-1"/>
    </source>
</evidence>
<keyword evidence="3" id="KW-0812">Transmembrane</keyword>
<feature type="active site" description="Proton donor/acceptor" evidence="2">
    <location>
        <position position="102"/>
    </location>
</feature>
<sequence length="260" mass="28601">MRSLSGRGNITGTIPNGPLRDPYLLNAAGEVENLNDSLAEYRQQLNIGDDHPMAIIHVPSVGIHLPVRHGTSDAILEKSAGHLHGSGLPVGGTSTHSVITAHLGRIESKLFSDLHEVKVNDTFYVEVLGREFHYRVEEIVKIEPDSGDKLRQVPGQDYVTLVTCTPIGVNSHRLLVRGVRIEAPDEGDKDNNLIRSTGFSWEFPWWAVALIATLSITGAYLYRSDKRKGLVVAKSYANVGRRAARQHVRAPGASHQRQSR</sequence>
<keyword evidence="5" id="KW-1185">Reference proteome</keyword>
<name>A0A6N7VNG7_9ACTO</name>
<proteinExistence type="predicted"/>
<dbReference type="InterPro" id="IPR023365">
    <property type="entry name" value="Sortase_dom-sf"/>
</dbReference>
<dbReference type="Proteomes" id="UP000470875">
    <property type="component" value="Unassembled WGS sequence"/>
</dbReference>
<dbReference type="InterPro" id="IPR005754">
    <property type="entry name" value="Sortase"/>
</dbReference>
<protein>
    <submittedName>
        <fullName evidence="4">Class C sortase</fullName>
    </submittedName>
</protein>
<dbReference type="NCBIfam" id="TIGR01076">
    <property type="entry name" value="sortase_fam"/>
    <property type="match status" value="1"/>
</dbReference>
<dbReference type="RefSeq" id="WP_154542555.1">
    <property type="nucleotide sequence ID" value="NZ_VULO01000001.1"/>
</dbReference>
<dbReference type="InterPro" id="IPR042002">
    <property type="entry name" value="Sortase_C"/>
</dbReference>
<dbReference type="NCBIfam" id="NF033745">
    <property type="entry name" value="class_C_sortase"/>
    <property type="match status" value="1"/>
</dbReference>
<accession>A0A6N7VNG7</accession>
<evidence type="ECO:0000256" key="3">
    <source>
        <dbReference type="SAM" id="Phobius"/>
    </source>
</evidence>
<keyword evidence="3" id="KW-0472">Membrane</keyword>
<dbReference type="Gene3D" id="2.40.260.10">
    <property type="entry name" value="Sortase"/>
    <property type="match status" value="1"/>
</dbReference>
<dbReference type="AlphaFoldDB" id="A0A6N7VNG7"/>
<dbReference type="CDD" id="cd05827">
    <property type="entry name" value="Sortase_C"/>
    <property type="match status" value="1"/>
</dbReference>
<evidence type="ECO:0000256" key="1">
    <source>
        <dbReference type="ARBA" id="ARBA00022801"/>
    </source>
</evidence>
<evidence type="ECO:0000313" key="4">
    <source>
        <dbReference type="EMBL" id="MSS83254.1"/>
    </source>
</evidence>
<reference evidence="4 5" key="1">
    <citation type="submission" date="2019-08" db="EMBL/GenBank/DDBJ databases">
        <title>In-depth cultivation of the pig gut microbiome towards novel bacterial diversity and tailored functional studies.</title>
        <authorList>
            <person name="Wylensek D."/>
            <person name="Hitch T.C.A."/>
            <person name="Clavel T."/>
        </authorList>
    </citation>
    <scope>NUCLEOTIDE SEQUENCE [LARGE SCALE GENOMIC DNA]</scope>
    <source>
        <strain evidence="4 5">WB03_NA08</strain>
    </source>
</reference>
<evidence type="ECO:0000313" key="5">
    <source>
        <dbReference type="Proteomes" id="UP000470875"/>
    </source>
</evidence>
<gene>
    <name evidence="4" type="ORF">FYJ24_00420</name>
</gene>
<comment type="caution">
    <text evidence="4">The sequence shown here is derived from an EMBL/GenBank/DDBJ whole genome shotgun (WGS) entry which is preliminary data.</text>
</comment>
<feature type="active site" description="Acyl-thioester intermediate" evidence="2">
    <location>
        <position position="164"/>
    </location>
</feature>
<dbReference type="EMBL" id="VULO01000001">
    <property type="protein sequence ID" value="MSS83254.1"/>
    <property type="molecule type" value="Genomic_DNA"/>
</dbReference>
<organism evidence="4 5">
    <name type="scientific">Scrofimicrobium canadense</name>
    <dbReference type="NCBI Taxonomy" id="2652290"/>
    <lineage>
        <taxon>Bacteria</taxon>
        <taxon>Bacillati</taxon>
        <taxon>Actinomycetota</taxon>
        <taxon>Actinomycetes</taxon>
        <taxon>Actinomycetales</taxon>
        <taxon>Actinomycetaceae</taxon>
        <taxon>Scrofimicrobium</taxon>
    </lineage>
</organism>
<dbReference type="SUPFAM" id="SSF63817">
    <property type="entry name" value="Sortase"/>
    <property type="match status" value="1"/>
</dbReference>
<keyword evidence="1" id="KW-0378">Hydrolase</keyword>
<dbReference type="GO" id="GO:0016787">
    <property type="term" value="F:hydrolase activity"/>
    <property type="evidence" value="ECO:0007669"/>
    <property type="project" value="UniProtKB-KW"/>
</dbReference>
<feature type="transmembrane region" description="Helical" evidence="3">
    <location>
        <begin position="203"/>
        <end position="222"/>
    </location>
</feature>
<dbReference type="Pfam" id="PF04203">
    <property type="entry name" value="Sortase"/>
    <property type="match status" value="1"/>
</dbReference>
<keyword evidence="3" id="KW-1133">Transmembrane helix</keyword>